<comment type="caution">
    <text evidence="1">The sequence shown here is derived from an EMBL/GenBank/DDBJ whole genome shotgun (WGS) entry which is preliminary data.</text>
</comment>
<dbReference type="EMBL" id="VSSQ01123256">
    <property type="protein sequence ID" value="MPN54732.1"/>
    <property type="molecule type" value="Genomic_DNA"/>
</dbReference>
<protein>
    <submittedName>
        <fullName evidence="1">Uncharacterized protein</fullName>
    </submittedName>
</protein>
<accession>A0A645IV49</accession>
<name>A0A645IV49_9ZZZZ</name>
<reference evidence="1" key="1">
    <citation type="submission" date="2019-08" db="EMBL/GenBank/DDBJ databases">
        <authorList>
            <person name="Kucharzyk K."/>
            <person name="Murdoch R.W."/>
            <person name="Higgins S."/>
            <person name="Loffler F."/>
        </authorList>
    </citation>
    <scope>NUCLEOTIDE SEQUENCE</scope>
</reference>
<evidence type="ECO:0000313" key="1">
    <source>
        <dbReference type="EMBL" id="MPN54732.1"/>
    </source>
</evidence>
<sequence length="55" mass="5857">MKNLIKLIAPKRLANIPAAIALGNATNWVTKSATIIPVDSKPTSVPYVVAMEIIV</sequence>
<gene>
    <name evidence="1" type="ORF">SDC9_202409</name>
</gene>
<dbReference type="AlphaFoldDB" id="A0A645IV49"/>
<proteinExistence type="predicted"/>
<organism evidence="1">
    <name type="scientific">bioreactor metagenome</name>
    <dbReference type="NCBI Taxonomy" id="1076179"/>
    <lineage>
        <taxon>unclassified sequences</taxon>
        <taxon>metagenomes</taxon>
        <taxon>ecological metagenomes</taxon>
    </lineage>
</organism>